<evidence type="ECO:0000313" key="2">
    <source>
        <dbReference type="Proteomes" id="UP000011991"/>
    </source>
</evidence>
<evidence type="ECO:0000313" key="1">
    <source>
        <dbReference type="EMBL" id="EMI15823.1"/>
    </source>
</evidence>
<gene>
    <name evidence="1" type="ORF">RMSM_07259</name>
</gene>
<sequence>MNHNDDRNKHRQACEVHDEAANLKTISIDGFQRHYLAGITRIASA</sequence>
<organism evidence="1 2">
    <name type="scientific">Rhodopirellula maiorica SM1</name>
    <dbReference type="NCBI Taxonomy" id="1265738"/>
    <lineage>
        <taxon>Bacteria</taxon>
        <taxon>Pseudomonadati</taxon>
        <taxon>Planctomycetota</taxon>
        <taxon>Planctomycetia</taxon>
        <taxon>Pirellulales</taxon>
        <taxon>Pirellulaceae</taxon>
        <taxon>Novipirellula</taxon>
    </lineage>
</organism>
<accession>M5R8L8</accession>
<dbReference type="Proteomes" id="UP000011991">
    <property type="component" value="Unassembled WGS sequence"/>
</dbReference>
<dbReference type="PATRIC" id="fig|1265738.3.peg.7238"/>
<keyword evidence="2" id="KW-1185">Reference proteome</keyword>
<protein>
    <submittedName>
        <fullName evidence="1">Uncharacterized protein</fullName>
    </submittedName>
</protein>
<dbReference type="AlphaFoldDB" id="M5R8L8"/>
<dbReference type="EMBL" id="ANOG01001037">
    <property type="protein sequence ID" value="EMI15823.1"/>
    <property type="molecule type" value="Genomic_DNA"/>
</dbReference>
<proteinExistence type="predicted"/>
<comment type="caution">
    <text evidence="1">The sequence shown here is derived from an EMBL/GenBank/DDBJ whole genome shotgun (WGS) entry which is preliminary data.</text>
</comment>
<name>M5R8L8_9BACT</name>
<reference evidence="1 2" key="1">
    <citation type="journal article" date="2013" name="Mar. Genomics">
        <title>Expression of sulfatases in Rhodopirellula baltica and the diversity of sulfatases in the genus Rhodopirellula.</title>
        <authorList>
            <person name="Wegner C.E."/>
            <person name="Richter-Heitmann T."/>
            <person name="Klindworth A."/>
            <person name="Klockow C."/>
            <person name="Richter M."/>
            <person name="Achstetter T."/>
            <person name="Glockner F.O."/>
            <person name="Harder J."/>
        </authorList>
    </citation>
    <scope>NUCLEOTIDE SEQUENCE [LARGE SCALE GENOMIC DNA]</scope>
    <source>
        <strain evidence="1 2">SM1</strain>
    </source>
</reference>